<protein>
    <submittedName>
        <fullName evidence="2">DinB family protein</fullName>
    </submittedName>
</protein>
<feature type="domain" description="DinB-like" evidence="1">
    <location>
        <begin position="35"/>
        <end position="188"/>
    </location>
</feature>
<organism evidence="2 3">
    <name type="scientific">Halomarinibacterium sedimenti</name>
    <dbReference type="NCBI Taxonomy" id="2857106"/>
    <lineage>
        <taxon>Bacteria</taxon>
        <taxon>Pseudomonadati</taxon>
        <taxon>Bacteroidota</taxon>
        <taxon>Flavobacteriia</taxon>
        <taxon>Flavobacteriales</taxon>
        <taxon>Flavobacteriaceae</taxon>
        <taxon>Halomarinibacterium</taxon>
    </lineage>
</organism>
<gene>
    <name evidence="2" type="ORF">KXJ69_05915</name>
</gene>
<evidence type="ECO:0000259" key="1">
    <source>
        <dbReference type="Pfam" id="PF12867"/>
    </source>
</evidence>
<dbReference type="EMBL" id="JAHWDP010000002">
    <property type="protein sequence ID" value="MBW2937633.1"/>
    <property type="molecule type" value="Genomic_DNA"/>
</dbReference>
<comment type="caution">
    <text evidence="2">The sequence shown here is derived from an EMBL/GenBank/DDBJ whole genome shotgun (WGS) entry which is preliminary data.</text>
</comment>
<dbReference type="Pfam" id="PF12867">
    <property type="entry name" value="DinB_2"/>
    <property type="match status" value="1"/>
</dbReference>
<sequence length="200" mass="22357">MKKLIPILCITLMGFTTLQAQISKEERAAAIAEMTKTHDLLLTTIKGLSEEQLNFRSDVDSWSIAECVEHIAISENNLFGMAMGALETPADPSKRGDVKMTDEQLMAIIVDRSTKVKTSEAFEPSGKFGSFEETLNAFLEKRKSNMEFVSSTNADLRNHYAQLPFGTIDAYQALLFMSGHTERHILQIVEVMENDDFPGM</sequence>
<evidence type="ECO:0000313" key="3">
    <source>
        <dbReference type="Proteomes" id="UP001138686"/>
    </source>
</evidence>
<dbReference type="AlphaFoldDB" id="A0A9X1FMZ4"/>
<accession>A0A9X1FMZ4</accession>
<dbReference type="InterPro" id="IPR024775">
    <property type="entry name" value="DinB-like"/>
</dbReference>
<dbReference type="Proteomes" id="UP001138686">
    <property type="component" value="Unassembled WGS sequence"/>
</dbReference>
<reference evidence="2" key="1">
    <citation type="submission" date="2021-07" db="EMBL/GenBank/DDBJ databases">
        <title>Aureisphaera sp. CAU 1614 isolated from sea sediment.</title>
        <authorList>
            <person name="Kim W."/>
        </authorList>
    </citation>
    <scope>NUCLEOTIDE SEQUENCE</scope>
    <source>
        <strain evidence="2">CAU 1614</strain>
    </source>
</reference>
<name>A0A9X1FMZ4_9FLAO</name>
<dbReference type="RefSeq" id="WP_219052051.1">
    <property type="nucleotide sequence ID" value="NZ_JAHWDP010000002.1"/>
</dbReference>
<proteinExistence type="predicted"/>
<evidence type="ECO:0000313" key="2">
    <source>
        <dbReference type="EMBL" id="MBW2937633.1"/>
    </source>
</evidence>
<keyword evidence="3" id="KW-1185">Reference proteome</keyword>